<evidence type="ECO:0000313" key="5">
    <source>
        <dbReference type="EMBL" id="MBE9609665.1"/>
    </source>
</evidence>
<dbReference type="NCBIfam" id="TIGR00254">
    <property type="entry name" value="GGDEF"/>
    <property type="match status" value="1"/>
</dbReference>
<sequence length="742" mass="82559">MAEHDQDEVLQWLEEEDEQDANHVPAWPVLVVDDDDAVHAATRLALHGIHIQHRPLELTHASSASEAREILEARRDFAVILLDVVMESGQAGLELVGDIRNRYGMSECRIILRTGQPGYAPEISVFNEYDINDYRTKSELTRTRLITAITAALRSYDQIRTIAENRRGLELIVSAVADLMEKHALTQFAEGVLTQMTALLKLPLDGIVCAQRGSPLDSEDERLYIVGAAGRLAHLITAPVEELHEPEIETAIFRCINQQAHLFETESTTLYLKGGNQEAAVYLHTGSGLSDQDRQLVEVFAANISACFGNVKQVEMLNYVAYHDTLTRLANRSCFILWLDVASRQRNESDVVCLLDVDHFADVNDALGHDVGNALLVAVADRLEAHLGKSCKLARTGADIFGLLGPESELNPANLQRIFSQPFAAGEHHLPVSISCGYCRMLESGESGFTLLKRANIALNRAKKHYHESHEYFMADMEDNTRWRLEVIRHLRQDFQSNKLQVWYQPQIELNSNRVVGMEALVRWPGENGFVQPPSVFIPLAEYSGLIVEIGEWVLAEAADAWRSLQDLPNAPHRVAVNVSMPQFRNRMLIDRIAHILGSHRLPPTALELEITESIAMDEPKVVISALGALKELGIRISIDDFGTGFSSLGQLRALPINCLKIDQSFIREIANGRGGMYAETIVALASKLGLSTIAEGVETTEQAGFLRGLGCDEAQGYLYAKPMTLADLRQWLEQRIPAHRG</sequence>
<dbReference type="PANTHER" id="PTHR33121">
    <property type="entry name" value="CYCLIC DI-GMP PHOSPHODIESTERASE PDEF"/>
    <property type="match status" value="1"/>
</dbReference>
<feature type="domain" description="Response regulatory" evidence="2">
    <location>
        <begin position="28"/>
        <end position="152"/>
    </location>
</feature>
<dbReference type="CDD" id="cd01948">
    <property type="entry name" value="EAL"/>
    <property type="match status" value="1"/>
</dbReference>
<dbReference type="SUPFAM" id="SSF55073">
    <property type="entry name" value="Nucleotide cyclase"/>
    <property type="match status" value="1"/>
</dbReference>
<dbReference type="Pfam" id="PF00990">
    <property type="entry name" value="GGDEF"/>
    <property type="match status" value="1"/>
</dbReference>
<dbReference type="CDD" id="cd01949">
    <property type="entry name" value="GGDEF"/>
    <property type="match status" value="1"/>
</dbReference>
<evidence type="ECO:0000256" key="1">
    <source>
        <dbReference type="PROSITE-ProRule" id="PRU00169"/>
    </source>
</evidence>
<reference evidence="5 6" key="1">
    <citation type="submission" date="2020-10" db="EMBL/GenBank/DDBJ databases">
        <title>The genome sequence of Chitinilyticum litopenaei 4Y14.</title>
        <authorList>
            <person name="Liu Y."/>
        </authorList>
    </citation>
    <scope>NUCLEOTIDE SEQUENCE [LARGE SCALE GENOMIC DNA]</scope>
    <source>
        <strain evidence="5 6">4Y14</strain>
    </source>
</reference>
<protein>
    <submittedName>
        <fullName evidence="5">EAL domain-containing protein</fullName>
    </submittedName>
</protein>
<dbReference type="PROSITE" id="PS50887">
    <property type="entry name" value="GGDEF"/>
    <property type="match status" value="1"/>
</dbReference>
<dbReference type="PROSITE" id="PS50110">
    <property type="entry name" value="RESPONSE_REGULATORY"/>
    <property type="match status" value="1"/>
</dbReference>
<dbReference type="Gene3D" id="3.20.20.450">
    <property type="entry name" value="EAL domain"/>
    <property type="match status" value="1"/>
</dbReference>
<dbReference type="InterPro" id="IPR021800">
    <property type="entry name" value="DUF3369"/>
</dbReference>
<proteinExistence type="predicted"/>
<dbReference type="Proteomes" id="UP000604481">
    <property type="component" value="Unassembled WGS sequence"/>
</dbReference>
<name>A0A8J7G0E1_9NEIS</name>
<organism evidence="5 6">
    <name type="scientific">Chitinilyticum piscinae</name>
    <dbReference type="NCBI Taxonomy" id="2866724"/>
    <lineage>
        <taxon>Bacteria</taxon>
        <taxon>Pseudomonadati</taxon>
        <taxon>Pseudomonadota</taxon>
        <taxon>Betaproteobacteria</taxon>
        <taxon>Neisseriales</taxon>
        <taxon>Chitinibacteraceae</taxon>
        <taxon>Chitinilyticum</taxon>
    </lineage>
</organism>
<dbReference type="SMART" id="SM00052">
    <property type="entry name" value="EAL"/>
    <property type="match status" value="1"/>
</dbReference>
<dbReference type="GO" id="GO:0000160">
    <property type="term" value="P:phosphorelay signal transduction system"/>
    <property type="evidence" value="ECO:0007669"/>
    <property type="project" value="InterPro"/>
</dbReference>
<dbReference type="PANTHER" id="PTHR33121:SF19">
    <property type="entry name" value="CYCLIC DI-GMP PHOSPHODIESTERASE PA2567"/>
    <property type="match status" value="1"/>
</dbReference>
<gene>
    <name evidence="5" type="ORF">INR99_09890</name>
</gene>
<dbReference type="Gene3D" id="3.30.70.270">
    <property type="match status" value="1"/>
</dbReference>
<feature type="modified residue" description="4-aspartylphosphate" evidence="1">
    <location>
        <position position="83"/>
    </location>
</feature>
<keyword evidence="1" id="KW-0597">Phosphoprotein</keyword>
<dbReference type="PROSITE" id="PS50883">
    <property type="entry name" value="EAL"/>
    <property type="match status" value="1"/>
</dbReference>
<dbReference type="InterPro" id="IPR001789">
    <property type="entry name" value="Sig_transdc_resp-reg_receiver"/>
</dbReference>
<dbReference type="InterPro" id="IPR000160">
    <property type="entry name" value="GGDEF_dom"/>
</dbReference>
<dbReference type="InterPro" id="IPR043128">
    <property type="entry name" value="Rev_trsase/Diguanyl_cyclase"/>
</dbReference>
<dbReference type="EMBL" id="JADFUA010000005">
    <property type="protein sequence ID" value="MBE9609665.1"/>
    <property type="molecule type" value="Genomic_DNA"/>
</dbReference>
<dbReference type="SMART" id="SM00448">
    <property type="entry name" value="REC"/>
    <property type="match status" value="1"/>
</dbReference>
<dbReference type="AlphaFoldDB" id="A0A8J7G0E1"/>
<evidence type="ECO:0000259" key="2">
    <source>
        <dbReference type="PROSITE" id="PS50110"/>
    </source>
</evidence>
<evidence type="ECO:0000259" key="3">
    <source>
        <dbReference type="PROSITE" id="PS50883"/>
    </source>
</evidence>
<dbReference type="InterPro" id="IPR035919">
    <property type="entry name" value="EAL_sf"/>
</dbReference>
<dbReference type="SMART" id="SM00267">
    <property type="entry name" value="GGDEF"/>
    <property type="match status" value="1"/>
</dbReference>
<comment type="caution">
    <text evidence="5">The sequence shown here is derived from an EMBL/GenBank/DDBJ whole genome shotgun (WGS) entry which is preliminary data.</text>
</comment>
<dbReference type="RefSeq" id="WP_194116195.1">
    <property type="nucleotide sequence ID" value="NZ_JADFUA010000005.1"/>
</dbReference>
<dbReference type="InterPro" id="IPR001633">
    <property type="entry name" value="EAL_dom"/>
</dbReference>
<dbReference type="GO" id="GO:0071111">
    <property type="term" value="F:cyclic-guanylate-specific phosphodiesterase activity"/>
    <property type="evidence" value="ECO:0007669"/>
    <property type="project" value="InterPro"/>
</dbReference>
<dbReference type="InterPro" id="IPR050706">
    <property type="entry name" value="Cyclic-di-GMP_PDE-like"/>
</dbReference>
<feature type="domain" description="EAL" evidence="3">
    <location>
        <begin position="484"/>
        <end position="737"/>
    </location>
</feature>
<evidence type="ECO:0000313" key="6">
    <source>
        <dbReference type="Proteomes" id="UP000604481"/>
    </source>
</evidence>
<dbReference type="Gene3D" id="3.40.50.2300">
    <property type="match status" value="1"/>
</dbReference>
<feature type="domain" description="GGDEF" evidence="4">
    <location>
        <begin position="348"/>
        <end position="477"/>
    </location>
</feature>
<keyword evidence="6" id="KW-1185">Reference proteome</keyword>
<dbReference type="SUPFAM" id="SSF141868">
    <property type="entry name" value="EAL domain-like"/>
    <property type="match status" value="1"/>
</dbReference>
<dbReference type="InterPro" id="IPR011006">
    <property type="entry name" value="CheY-like_superfamily"/>
</dbReference>
<evidence type="ECO:0000259" key="4">
    <source>
        <dbReference type="PROSITE" id="PS50887"/>
    </source>
</evidence>
<accession>A0A8J7G0E1</accession>
<dbReference type="Pfam" id="PF11849">
    <property type="entry name" value="DUF3369"/>
    <property type="match status" value="1"/>
</dbReference>
<dbReference type="InterPro" id="IPR029787">
    <property type="entry name" value="Nucleotide_cyclase"/>
</dbReference>
<dbReference type="Pfam" id="PF00563">
    <property type="entry name" value="EAL"/>
    <property type="match status" value="1"/>
</dbReference>
<dbReference type="SUPFAM" id="SSF52172">
    <property type="entry name" value="CheY-like"/>
    <property type="match status" value="1"/>
</dbReference>